<keyword evidence="9" id="KW-0807">Transducer</keyword>
<keyword evidence="8" id="KW-0325">Glycoprotein</keyword>
<keyword evidence="4 11" id="KW-1133">Transmembrane helix</keyword>
<organism evidence="13 14">
    <name type="scientific">Nematostella vectensis</name>
    <name type="common">Starlet sea anemone</name>
    <dbReference type="NCBI Taxonomy" id="45351"/>
    <lineage>
        <taxon>Eukaryota</taxon>
        <taxon>Metazoa</taxon>
        <taxon>Cnidaria</taxon>
        <taxon>Anthozoa</taxon>
        <taxon>Hexacorallia</taxon>
        <taxon>Actiniaria</taxon>
        <taxon>Edwardsiidae</taxon>
        <taxon>Nematostella</taxon>
    </lineage>
</organism>
<feature type="transmembrane region" description="Helical" evidence="11">
    <location>
        <begin position="100"/>
        <end position="122"/>
    </location>
</feature>
<keyword evidence="3 11" id="KW-0812">Transmembrane</keyword>
<feature type="transmembrane region" description="Helical" evidence="11">
    <location>
        <begin position="143"/>
        <end position="163"/>
    </location>
</feature>
<evidence type="ECO:0000256" key="8">
    <source>
        <dbReference type="ARBA" id="ARBA00023180"/>
    </source>
</evidence>
<sequence length="475" mass="53306">MKINVTTIKLLISSAQEKSGPLEISIRLSILVLLFFTTVLGNGSILVMLKRFKSLRTIPNILIANLAFIDLMNGVINLPLVAMLTNVHFQRHVKGRLTSAIVACLQSAFVLLNLFGMMFMMLDRYSVIKWGMKYKVWSGTDKAFKAVLITWLLTVAIMVPWFLSLYDVDLGDAPTVIYRMVYYYKIGNSMTVIRSVFSAIFALMALMTWYSIKKQIRINEKKLSLHHHFHGLQQRETRRRIEAHAATTVGLTVGSYVLSCIPLIMYGVLSQKASDLVSSNFLKWFGDIANYFQFVSSMCNPFIYMARCKRFNQALKLLCKDPLGTSEPRENASYNKRPLSTSACSSIQYSNKSFTSNERSLSKSASSSIQYSNKSFTSNERPLSTSASSSIQHLNKSLTNCDQDNVCCPHQDEVRTLVFRVIRVALEDIMKHYEEDENEADGSGQSNNLGFTGDDGVGNVDKDDDKDGAPSPSPP</sequence>
<evidence type="ECO:0000256" key="6">
    <source>
        <dbReference type="ARBA" id="ARBA00023136"/>
    </source>
</evidence>
<gene>
    <name evidence="13" type="ORF">NEMVEDRAFT_v1g203680</name>
</gene>
<dbReference type="AlphaFoldDB" id="A7RXP9"/>
<dbReference type="GO" id="GO:0005886">
    <property type="term" value="C:plasma membrane"/>
    <property type="evidence" value="ECO:0000318"/>
    <property type="project" value="GO_Central"/>
</dbReference>
<comment type="subcellular location">
    <subcellularLocation>
        <location evidence="1">Cell membrane</location>
        <topology evidence="1">Multi-pass membrane protein</topology>
    </subcellularLocation>
</comment>
<dbReference type="PANTHER" id="PTHR24246:SF27">
    <property type="entry name" value="ADENOSINE RECEPTOR, ISOFORM A"/>
    <property type="match status" value="1"/>
</dbReference>
<dbReference type="InParanoid" id="A7RXP9"/>
<feature type="transmembrane region" description="Helical" evidence="11">
    <location>
        <begin position="28"/>
        <end position="49"/>
    </location>
</feature>
<feature type="domain" description="G-protein coupled receptors family 1 profile" evidence="12">
    <location>
        <begin position="41"/>
        <end position="304"/>
    </location>
</feature>
<reference evidence="13 14" key="1">
    <citation type="journal article" date="2007" name="Science">
        <title>Sea anemone genome reveals ancestral eumetazoan gene repertoire and genomic organization.</title>
        <authorList>
            <person name="Putnam N.H."/>
            <person name="Srivastava M."/>
            <person name="Hellsten U."/>
            <person name="Dirks B."/>
            <person name="Chapman J."/>
            <person name="Salamov A."/>
            <person name="Terry A."/>
            <person name="Shapiro H."/>
            <person name="Lindquist E."/>
            <person name="Kapitonov V.V."/>
            <person name="Jurka J."/>
            <person name="Genikhovich G."/>
            <person name="Grigoriev I.V."/>
            <person name="Lucas S.M."/>
            <person name="Steele R.E."/>
            <person name="Finnerty J.R."/>
            <person name="Technau U."/>
            <person name="Martindale M.Q."/>
            <person name="Rokhsar D.S."/>
        </authorList>
    </citation>
    <scope>NUCLEOTIDE SEQUENCE [LARGE SCALE GENOMIC DNA]</scope>
    <source>
        <strain evidence="14">CH2 X CH6</strain>
    </source>
</reference>
<name>A7RXP9_NEMVE</name>
<dbReference type="PANTHER" id="PTHR24246">
    <property type="entry name" value="OLFACTORY RECEPTOR AND ADENOSINE RECEPTOR"/>
    <property type="match status" value="1"/>
</dbReference>
<evidence type="ECO:0000256" key="2">
    <source>
        <dbReference type="ARBA" id="ARBA00022475"/>
    </source>
</evidence>
<evidence type="ECO:0000256" key="9">
    <source>
        <dbReference type="ARBA" id="ARBA00023224"/>
    </source>
</evidence>
<dbReference type="CDD" id="cd00637">
    <property type="entry name" value="7tm_classA_rhodopsin-like"/>
    <property type="match status" value="1"/>
</dbReference>
<evidence type="ECO:0000256" key="3">
    <source>
        <dbReference type="ARBA" id="ARBA00022692"/>
    </source>
</evidence>
<dbReference type="InterPro" id="IPR017452">
    <property type="entry name" value="GPCR_Rhodpsn_7TM"/>
</dbReference>
<feature type="transmembrane region" description="Helical" evidence="11">
    <location>
        <begin position="288"/>
        <end position="306"/>
    </location>
</feature>
<dbReference type="SUPFAM" id="SSF81321">
    <property type="entry name" value="Family A G protein-coupled receptor-like"/>
    <property type="match status" value="1"/>
</dbReference>
<evidence type="ECO:0000313" key="13">
    <source>
        <dbReference type="EMBL" id="EDO43816.1"/>
    </source>
</evidence>
<keyword evidence="14" id="KW-1185">Reference proteome</keyword>
<keyword evidence="2" id="KW-1003">Cell membrane</keyword>
<dbReference type="PhylomeDB" id="A7RXP9"/>
<protein>
    <recommendedName>
        <fullName evidence="12">G-protein coupled receptors family 1 profile domain-containing protein</fullName>
    </recommendedName>
</protein>
<evidence type="ECO:0000256" key="4">
    <source>
        <dbReference type="ARBA" id="ARBA00022989"/>
    </source>
</evidence>
<dbReference type="HOGENOM" id="CLU_045602_0_0_1"/>
<proteinExistence type="predicted"/>
<feature type="transmembrane region" description="Helical" evidence="11">
    <location>
        <begin position="192"/>
        <end position="212"/>
    </location>
</feature>
<feature type="region of interest" description="Disordered" evidence="10">
    <location>
        <begin position="435"/>
        <end position="475"/>
    </location>
</feature>
<feature type="transmembrane region" description="Helical" evidence="11">
    <location>
        <begin position="61"/>
        <end position="80"/>
    </location>
</feature>
<evidence type="ECO:0000259" key="12">
    <source>
        <dbReference type="PROSITE" id="PS50262"/>
    </source>
</evidence>
<evidence type="ECO:0000256" key="7">
    <source>
        <dbReference type="ARBA" id="ARBA00023170"/>
    </source>
</evidence>
<dbReference type="KEGG" id="nve:5515771"/>
<keyword evidence="5" id="KW-0297">G-protein coupled receptor</keyword>
<keyword evidence="7" id="KW-0675">Receptor</keyword>
<dbReference type="InterPro" id="IPR000276">
    <property type="entry name" value="GPCR_Rhodpsn"/>
</dbReference>
<evidence type="ECO:0000256" key="5">
    <source>
        <dbReference type="ARBA" id="ARBA00023040"/>
    </source>
</evidence>
<evidence type="ECO:0000256" key="1">
    <source>
        <dbReference type="ARBA" id="ARBA00004651"/>
    </source>
</evidence>
<dbReference type="EMBL" id="DS469550">
    <property type="protein sequence ID" value="EDO43816.1"/>
    <property type="molecule type" value="Genomic_DNA"/>
</dbReference>
<dbReference type="OMA" id="GDECETS"/>
<dbReference type="GO" id="GO:0001609">
    <property type="term" value="F:G protein-coupled adenosine receptor activity"/>
    <property type="evidence" value="ECO:0000318"/>
    <property type="project" value="GO_Central"/>
</dbReference>
<dbReference type="eggNOG" id="KOG4219">
    <property type="taxonomic scope" value="Eukaryota"/>
</dbReference>
<feature type="transmembrane region" description="Helical" evidence="11">
    <location>
        <begin position="245"/>
        <end position="268"/>
    </location>
</feature>
<dbReference type="GO" id="GO:0007186">
    <property type="term" value="P:G protein-coupled receptor signaling pathway"/>
    <property type="evidence" value="ECO:0000318"/>
    <property type="project" value="GO_Central"/>
</dbReference>
<dbReference type="Gene3D" id="1.20.1070.10">
    <property type="entry name" value="Rhodopsin 7-helix transmembrane proteins"/>
    <property type="match status" value="1"/>
</dbReference>
<evidence type="ECO:0000313" key="14">
    <source>
        <dbReference type="Proteomes" id="UP000001593"/>
    </source>
</evidence>
<dbReference type="Pfam" id="PF00001">
    <property type="entry name" value="7tm_1"/>
    <property type="match status" value="1"/>
</dbReference>
<dbReference type="Proteomes" id="UP000001593">
    <property type="component" value="Unassembled WGS sequence"/>
</dbReference>
<evidence type="ECO:0000256" key="10">
    <source>
        <dbReference type="SAM" id="MobiDB-lite"/>
    </source>
</evidence>
<evidence type="ECO:0000256" key="11">
    <source>
        <dbReference type="SAM" id="Phobius"/>
    </source>
</evidence>
<dbReference type="PRINTS" id="PR00237">
    <property type="entry name" value="GPCRRHODOPSN"/>
</dbReference>
<dbReference type="OrthoDB" id="5989202at2759"/>
<dbReference type="SMART" id="SM01381">
    <property type="entry name" value="7TM_GPCR_Srsx"/>
    <property type="match status" value="1"/>
</dbReference>
<accession>A7RXP9</accession>
<dbReference type="PROSITE" id="PS50262">
    <property type="entry name" value="G_PROTEIN_RECEP_F1_2"/>
    <property type="match status" value="1"/>
</dbReference>
<keyword evidence="6 11" id="KW-0472">Membrane</keyword>